<accession>A0A4S4AR13</accession>
<evidence type="ECO:0000259" key="4">
    <source>
        <dbReference type="PROSITE" id="PS51379"/>
    </source>
</evidence>
<gene>
    <name evidence="5" type="ORF">E6O51_08700</name>
</gene>
<dbReference type="Proteomes" id="UP000307956">
    <property type="component" value="Unassembled WGS sequence"/>
</dbReference>
<protein>
    <submittedName>
        <fullName evidence="5">4Fe-4S dicluster domain-containing protein</fullName>
    </submittedName>
</protein>
<dbReference type="AlphaFoldDB" id="A0A4S4AR13"/>
<evidence type="ECO:0000256" key="3">
    <source>
        <dbReference type="ARBA" id="ARBA00023014"/>
    </source>
</evidence>
<evidence type="ECO:0000256" key="2">
    <source>
        <dbReference type="ARBA" id="ARBA00023004"/>
    </source>
</evidence>
<organism evidence="5 6">
    <name type="scientific">Pseudothauera rhizosphaerae</name>
    <dbReference type="NCBI Taxonomy" id="2565932"/>
    <lineage>
        <taxon>Bacteria</taxon>
        <taxon>Pseudomonadati</taxon>
        <taxon>Pseudomonadota</taxon>
        <taxon>Betaproteobacteria</taxon>
        <taxon>Rhodocyclales</taxon>
        <taxon>Zoogloeaceae</taxon>
        <taxon>Pseudothauera</taxon>
    </lineage>
</organism>
<dbReference type="GO" id="GO:0046872">
    <property type="term" value="F:metal ion binding"/>
    <property type="evidence" value="ECO:0007669"/>
    <property type="project" value="UniProtKB-KW"/>
</dbReference>
<comment type="caution">
    <text evidence="5">The sequence shown here is derived from an EMBL/GenBank/DDBJ whole genome shotgun (WGS) entry which is preliminary data.</text>
</comment>
<proteinExistence type="predicted"/>
<evidence type="ECO:0000313" key="6">
    <source>
        <dbReference type="Proteomes" id="UP000307956"/>
    </source>
</evidence>
<keyword evidence="3" id="KW-0411">Iron-sulfur</keyword>
<keyword evidence="2" id="KW-0408">Iron</keyword>
<dbReference type="InterPro" id="IPR017896">
    <property type="entry name" value="4Fe4S_Fe-S-bd"/>
</dbReference>
<sequence>MSLVINDLCVGCYACEPVCPNKAISAPVDRGRPVFFINPDKCTECLGDHDLPQCAEICPIECAIEDEYGEPLNPPGSLTGIPLHLLDLNREGECRT</sequence>
<dbReference type="EMBL" id="SSOD01000005">
    <property type="protein sequence ID" value="THF62220.1"/>
    <property type="molecule type" value="Genomic_DNA"/>
</dbReference>
<feature type="domain" description="4Fe-4S ferredoxin-type" evidence="4">
    <location>
        <begin position="33"/>
        <end position="68"/>
    </location>
</feature>
<keyword evidence="6" id="KW-1185">Reference proteome</keyword>
<dbReference type="OrthoDB" id="9803397at2"/>
<dbReference type="PROSITE" id="PS00198">
    <property type="entry name" value="4FE4S_FER_1"/>
    <property type="match status" value="1"/>
</dbReference>
<dbReference type="PROSITE" id="PS51379">
    <property type="entry name" value="4FE4S_FER_2"/>
    <property type="match status" value="2"/>
</dbReference>
<feature type="domain" description="4Fe-4S ferredoxin-type" evidence="4">
    <location>
        <begin position="1"/>
        <end position="29"/>
    </location>
</feature>
<dbReference type="RefSeq" id="WP_136384583.1">
    <property type="nucleotide sequence ID" value="NZ_SSOD01000005.1"/>
</dbReference>
<dbReference type="Pfam" id="PF12838">
    <property type="entry name" value="Fer4_7"/>
    <property type="match status" value="1"/>
</dbReference>
<keyword evidence="1" id="KW-0479">Metal-binding</keyword>
<dbReference type="GO" id="GO:0051536">
    <property type="term" value="F:iron-sulfur cluster binding"/>
    <property type="evidence" value="ECO:0007669"/>
    <property type="project" value="UniProtKB-KW"/>
</dbReference>
<dbReference type="InterPro" id="IPR017900">
    <property type="entry name" value="4Fe4S_Fe_S_CS"/>
</dbReference>
<dbReference type="Gene3D" id="3.30.70.20">
    <property type="match status" value="1"/>
</dbReference>
<evidence type="ECO:0000313" key="5">
    <source>
        <dbReference type="EMBL" id="THF62220.1"/>
    </source>
</evidence>
<dbReference type="SUPFAM" id="SSF54862">
    <property type="entry name" value="4Fe-4S ferredoxins"/>
    <property type="match status" value="1"/>
</dbReference>
<evidence type="ECO:0000256" key="1">
    <source>
        <dbReference type="ARBA" id="ARBA00022723"/>
    </source>
</evidence>
<reference evidence="5 6" key="1">
    <citation type="submission" date="2019-04" db="EMBL/GenBank/DDBJ databases">
        <title>Azoarcus rhizosphaerae sp. nov. isolated from rhizosphere of Ficus religiosa.</title>
        <authorList>
            <person name="Lin S.-Y."/>
            <person name="Hameed A."/>
            <person name="Hsu Y.-H."/>
            <person name="Young C.-C."/>
        </authorList>
    </citation>
    <scope>NUCLEOTIDE SEQUENCE [LARGE SCALE GENOMIC DNA]</scope>
    <source>
        <strain evidence="5 6">CC-YHH848</strain>
    </source>
</reference>
<name>A0A4S4AR13_9RHOO</name>